<evidence type="ECO:0000256" key="10">
    <source>
        <dbReference type="ARBA" id="ARBA00023201"/>
    </source>
</evidence>
<dbReference type="InterPro" id="IPR001734">
    <property type="entry name" value="Na/solute_symporter"/>
</dbReference>
<feature type="transmembrane region" description="Helical" evidence="12">
    <location>
        <begin position="140"/>
        <end position="165"/>
    </location>
</feature>
<keyword evidence="6 12" id="KW-1133">Transmembrane helix</keyword>
<evidence type="ECO:0000313" key="13">
    <source>
        <dbReference type="EMBL" id="CAF1281375.1"/>
    </source>
</evidence>
<dbReference type="GO" id="GO:0015293">
    <property type="term" value="F:symporter activity"/>
    <property type="evidence" value="ECO:0007669"/>
    <property type="project" value="TreeGrafter"/>
</dbReference>
<evidence type="ECO:0000256" key="7">
    <source>
        <dbReference type="ARBA" id="ARBA00023053"/>
    </source>
</evidence>
<evidence type="ECO:0008006" key="15">
    <source>
        <dbReference type="Google" id="ProtNLM"/>
    </source>
</evidence>
<feature type="transmembrane region" description="Helical" evidence="12">
    <location>
        <begin position="52"/>
        <end position="74"/>
    </location>
</feature>
<dbReference type="EMBL" id="CAJNON010000476">
    <property type="protein sequence ID" value="CAF1281375.1"/>
    <property type="molecule type" value="Genomic_DNA"/>
</dbReference>
<dbReference type="InterPro" id="IPR051163">
    <property type="entry name" value="Sodium:Solute_Symporter_SSF"/>
</dbReference>
<dbReference type="AlphaFoldDB" id="A0A815CDF7"/>
<comment type="caution">
    <text evidence="13">The sequence shown here is derived from an EMBL/GenBank/DDBJ whole genome shotgun (WGS) entry which is preliminary data.</text>
</comment>
<evidence type="ECO:0000256" key="3">
    <source>
        <dbReference type="ARBA" id="ARBA00022448"/>
    </source>
</evidence>
<evidence type="ECO:0000256" key="1">
    <source>
        <dbReference type="ARBA" id="ARBA00004651"/>
    </source>
</evidence>
<evidence type="ECO:0000256" key="2">
    <source>
        <dbReference type="ARBA" id="ARBA00006434"/>
    </source>
</evidence>
<dbReference type="PANTHER" id="PTHR42985:SF40">
    <property type="entry name" value="LD47995P-RELATED"/>
    <property type="match status" value="1"/>
</dbReference>
<dbReference type="PROSITE" id="PS50283">
    <property type="entry name" value="NA_SOLUT_SYMP_3"/>
    <property type="match status" value="1"/>
</dbReference>
<dbReference type="GO" id="GO:0005886">
    <property type="term" value="C:plasma membrane"/>
    <property type="evidence" value="ECO:0007669"/>
    <property type="project" value="UniProtKB-SubCell"/>
</dbReference>
<dbReference type="Pfam" id="PF00474">
    <property type="entry name" value="SSF"/>
    <property type="match status" value="1"/>
</dbReference>
<dbReference type="Gene3D" id="1.20.1730.10">
    <property type="entry name" value="Sodium/glucose cotransporter"/>
    <property type="match status" value="1"/>
</dbReference>
<evidence type="ECO:0000313" key="14">
    <source>
        <dbReference type="Proteomes" id="UP000663891"/>
    </source>
</evidence>
<evidence type="ECO:0000256" key="4">
    <source>
        <dbReference type="ARBA" id="ARBA00022475"/>
    </source>
</evidence>
<keyword evidence="3" id="KW-0813">Transport</keyword>
<proteinExistence type="inferred from homology"/>
<comment type="subcellular location">
    <subcellularLocation>
        <location evidence="1">Cell membrane</location>
        <topology evidence="1">Multi-pass membrane protein</topology>
    </subcellularLocation>
</comment>
<comment type="similarity">
    <text evidence="2 11">Belongs to the sodium:solute symporter (SSF) (TC 2.A.21) family.</text>
</comment>
<keyword evidence="8" id="KW-0406">Ion transport</keyword>
<keyword evidence="5 12" id="KW-0812">Transmembrane</keyword>
<evidence type="ECO:0000256" key="5">
    <source>
        <dbReference type="ARBA" id="ARBA00022692"/>
    </source>
</evidence>
<protein>
    <recommendedName>
        <fullName evidence="15">Sodium-coupled monocarboxylate transporter 2</fullName>
    </recommendedName>
</protein>
<gene>
    <name evidence="13" type="ORF">VCS650_LOCUS29985</name>
</gene>
<evidence type="ECO:0000256" key="9">
    <source>
        <dbReference type="ARBA" id="ARBA00023136"/>
    </source>
</evidence>
<evidence type="ECO:0000256" key="11">
    <source>
        <dbReference type="RuleBase" id="RU362091"/>
    </source>
</evidence>
<keyword evidence="10" id="KW-0739">Sodium transport</keyword>
<sequence>MALVLYAPALALSQTTGLNKWFAVISISIVCIFYSSVGGMKAIIWTDVLQALVMYAGVFVAIIQGKCLILVGGFERAFTIASQGERIEFDNISFDPRTRHTIWSILIGNSFNALLTYGFNQMQVQRYMCVRSTRGAQVALLINIVGVASLILLSCLMGVILYAYYAGCDPFTAGRIQNVDQILPYFIMDTLGNKKGAMLTYKNKKQWPKGTCFKPDPRTYGTFAVLYRRSAFQPILNWLMETNIGPLDSVYRHLLYEGIDVRVAYPPFLAIMDVSHRSSVSKNRGIDRISVEERAELHEWNLDEYPMSKIAV</sequence>
<dbReference type="InterPro" id="IPR038377">
    <property type="entry name" value="Na/Glc_symporter_sf"/>
</dbReference>
<organism evidence="13 14">
    <name type="scientific">Adineta steineri</name>
    <dbReference type="NCBI Taxonomy" id="433720"/>
    <lineage>
        <taxon>Eukaryota</taxon>
        <taxon>Metazoa</taxon>
        <taxon>Spiralia</taxon>
        <taxon>Gnathifera</taxon>
        <taxon>Rotifera</taxon>
        <taxon>Eurotatoria</taxon>
        <taxon>Bdelloidea</taxon>
        <taxon>Adinetida</taxon>
        <taxon>Adinetidae</taxon>
        <taxon>Adineta</taxon>
    </lineage>
</organism>
<reference evidence="13" key="1">
    <citation type="submission" date="2021-02" db="EMBL/GenBank/DDBJ databases">
        <authorList>
            <person name="Nowell W R."/>
        </authorList>
    </citation>
    <scope>NUCLEOTIDE SEQUENCE</scope>
</reference>
<evidence type="ECO:0000256" key="8">
    <source>
        <dbReference type="ARBA" id="ARBA00023065"/>
    </source>
</evidence>
<feature type="transmembrane region" description="Helical" evidence="12">
    <location>
        <begin position="21"/>
        <end position="40"/>
    </location>
</feature>
<name>A0A815CDF7_9BILA</name>
<feature type="transmembrane region" description="Helical" evidence="12">
    <location>
        <begin position="101"/>
        <end position="119"/>
    </location>
</feature>
<keyword evidence="4" id="KW-1003">Cell membrane</keyword>
<evidence type="ECO:0000256" key="6">
    <source>
        <dbReference type="ARBA" id="ARBA00022989"/>
    </source>
</evidence>
<accession>A0A815CDF7</accession>
<dbReference type="GO" id="GO:0006814">
    <property type="term" value="P:sodium ion transport"/>
    <property type="evidence" value="ECO:0007669"/>
    <property type="project" value="UniProtKB-KW"/>
</dbReference>
<dbReference type="PANTHER" id="PTHR42985">
    <property type="entry name" value="SODIUM-COUPLED MONOCARBOXYLATE TRANSPORTER"/>
    <property type="match status" value="1"/>
</dbReference>
<keyword evidence="7" id="KW-0915">Sodium</keyword>
<dbReference type="Proteomes" id="UP000663891">
    <property type="component" value="Unassembled WGS sequence"/>
</dbReference>
<evidence type="ECO:0000256" key="12">
    <source>
        <dbReference type="SAM" id="Phobius"/>
    </source>
</evidence>
<keyword evidence="9 12" id="KW-0472">Membrane</keyword>
<dbReference type="OrthoDB" id="6132759at2759"/>